<protein>
    <submittedName>
        <fullName evidence="1">Lipid A 3-O-deacylase-related protein</fullName>
    </submittedName>
</protein>
<proteinExistence type="predicted"/>
<accession>I8RGL2</accession>
<dbReference type="OrthoDB" id="1664699at2"/>
<dbReference type="RefSeq" id="WP_007933180.1">
    <property type="nucleotide sequence ID" value="NZ_AKVJ01000022.1"/>
</dbReference>
<sequence length="187" mass="21072">MRRFICLVIVINFLLIFMPGKSYCYADGSKLELDWDYFTPFTSNRDIDTVSLHILEKISEKNNKSVYRGITITRPYGSIDYKQQNQDSSAVGIGPVYMIRKEKELSGKLSAAFDMSGGFILYDKTFPAGGRHYNFMWRVGPQFIYKISENSSANIGYMLMHVSNGGVGGHNPSYNAHGVSLGFVTNF</sequence>
<gene>
    <name evidence="1" type="ORF">FB4_0318</name>
</gene>
<dbReference type="Pfam" id="PF09411">
    <property type="entry name" value="PagL"/>
    <property type="match status" value="1"/>
</dbReference>
<organism evidence="1 2">
    <name type="scientific">Pelosinus fermentans B4</name>
    <dbReference type="NCBI Taxonomy" id="1149862"/>
    <lineage>
        <taxon>Bacteria</taxon>
        <taxon>Bacillati</taxon>
        <taxon>Bacillota</taxon>
        <taxon>Negativicutes</taxon>
        <taxon>Selenomonadales</taxon>
        <taxon>Sporomusaceae</taxon>
        <taxon>Pelosinus</taxon>
    </lineage>
</organism>
<name>I8RGL2_9FIRM</name>
<comment type="caution">
    <text evidence="1">The sequence shown here is derived from an EMBL/GenBank/DDBJ whole genome shotgun (WGS) entry which is preliminary data.</text>
</comment>
<dbReference type="InterPro" id="IPR018550">
    <property type="entry name" value="Lipid-A_deacylase-rel"/>
</dbReference>
<dbReference type="AlphaFoldDB" id="I8RGL2"/>
<evidence type="ECO:0000313" key="1">
    <source>
        <dbReference type="EMBL" id="EIW18793.1"/>
    </source>
</evidence>
<dbReference type="Proteomes" id="UP000004324">
    <property type="component" value="Unassembled WGS sequence"/>
</dbReference>
<reference evidence="1 2" key="1">
    <citation type="journal article" date="2012" name="J. Bacteriol.">
        <title>Draft Genome Sequences for Two Metal-Reducing Pelosinus fermentans Strains Isolated from a Cr(VI)-Contaminated Site and for Type Strain R7.</title>
        <authorList>
            <person name="Brown S.D."/>
            <person name="Podar M."/>
            <person name="Klingeman D.M."/>
            <person name="Johnson C.M."/>
            <person name="Yang Z.K."/>
            <person name="Utturkar S.M."/>
            <person name="Land M.L."/>
            <person name="Mosher J.J."/>
            <person name="Hurt R.A.Jr."/>
            <person name="Phelps T.J."/>
            <person name="Palumbo A.V."/>
            <person name="Arkin A.P."/>
            <person name="Hazen T.C."/>
            <person name="Elias D.A."/>
        </authorList>
    </citation>
    <scope>NUCLEOTIDE SEQUENCE [LARGE SCALE GENOMIC DNA]</scope>
    <source>
        <strain evidence="1 2">B4</strain>
    </source>
</reference>
<keyword evidence="2" id="KW-1185">Reference proteome</keyword>
<dbReference type="Gene3D" id="2.40.160.20">
    <property type="match status" value="1"/>
</dbReference>
<evidence type="ECO:0000313" key="2">
    <source>
        <dbReference type="Proteomes" id="UP000004324"/>
    </source>
</evidence>
<dbReference type="EMBL" id="AKVJ01000022">
    <property type="protein sequence ID" value="EIW18793.1"/>
    <property type="molecule type" value="Genomic_DNA"/>
</dbReference>
<dbReference type="PATRIC" id="fig|1149862.3.peg.1735"/>